<organism evidence="7 8">
    <name type="scientific">Nonomuraea maritima</name>
    <dbReference type="NCBI Taxonomy" id="683260"/>
    <lineage>
        <taxon>Bacteria</taxon>
        <taxon>Bacillati</taxon>
        <taxon>Actinomycetota</taxon>
        <taxon>Actinomycetes</taxon>
        <taxon>Streptosporangiales</taxon>
        <taxon>Streptosporangiaceae</taxon>
        <taxon>Nonomuraea</taxon>
    </lineage>
</organism>
<evidence type="ECO:0000256" key="6">
    <source>
        <dbReference type="SAM" id="SignalP"/>
    </source>
</evidence>
<dbReference type="PROSITE" id="PS51257">
    <property type="entry name" value="PROKAR_LIPOPROTEIN"/>
    <property type="match status" value="1"/>
</dbReference>
<accession>A0A1G9CFM7</accession>
<evidence type="ECO:0000256" key="5">
    <source>
        <dbReference type="ARBA" id="ARBA00023288"/>
    </source>
</evidence>
<dbReference type="Pfam" id="PF01547">
    <property type="entry name" value="SBP_bac_1"/>
    <property type="match status" value="1"/>
</dbReference>
<evidence type="ECO:0000256" key="4">
    <source>
        <dbReference type="ARBA" id="ARBA00023139"/>
    </source>
</evidence>
<evidence type="ECO:0000313" key="7">
    <source>
        <dbReference type="EMBL" id="SDK50483.1"/>
    </source>
</evidence>
<keyword evidence="8" id="KW-1185">Reference proteome</keyword>
<name>A0A1G9CFM7_9ACTN</name>
<keyword evidence="1" id="KW-1003">Cell membrane</keyword>
<reference evidence="7 8" key="1">
    <citation type="submission" date="2016-10" db="EMBL/GenBank/DDBJ databases">
        <authorList>
            <person name="de Groot N.N."/>
        </authorList>
    </citation>
    <scope>NUCLEOTIDE SEQUENCE [LARGE SCALE GENOMIC DNA]</scope>
    <source>
        <strain evidence="7 8">CGMCC 4.5681</strain>
    </source>
</reference>
<dbReference type="InterPro" id="IPR006059">
    <property type="entry name" value="SBP"/>
</dbReference>
<dbReference type="STRING" id="683260.SAMN05421874_10888"/>
<evidence type="ECO:0000256" key="3">
    <source>
        <dbReference type="ARBA" id="ARBA00023136"/>
    </source>
</evidence>
<keyword evidence="4" id="KW-0564">Palmitate</keyword>
<dbReference type="Proteomes" id="UP000198683">
    <property type="component" value="Unassembled WGS sequence"/>
</dbReference>
<dbReference type="InterPro" id="IPR006311">
    <property type="entry name" value="TAT_signal"/>
</dbReference>
<keyword evidence="3" id="KW-0472">Membrane</keyword>
<dbReference type="CDD" id="cd13580">
    <property type="entry name" value="PBP2_AlgQ_like_1"/>
    <property type="match status" value="1"/>
</dbReference>
<dbReference type="Gene3D" id="3.40.190.10">
    <property type="entry name" value="Periplasmic binding protein-like II"/>
    <property type="match status" value="2"/>
</dbReference>
<dbReference type="AlphaFoldDB" id="A0A1G9CFM7"/>
<keyword evidence="2 6" id="KW-0732">Signal</keyword>
<keyword evidence="5" id="KW-0449">Lipoprotein</keyword>
<evidence type="ECO:0000256" key="1">
    <source>
        <dbReference type="ARBA" id="ARBA00022475"/>
    </source>
</evidence>
<dbReference type="PANTHER" id="PTHR43649:SF33">
    <property type="entry name" value="POLYGALACTURONAN_RHAMNOGALACTURONAN-BINDING PROTEIN YTCQ"/>
    <property type="match status" value="1"/>
</dbReference>
<dbReference type="OrthoDB" id="9787283at2"/>
<dbReference type="PROSITE" id="PS51318">
    <property type="entry name" value="TAT"/>
    <property type="match status" value="1"/>
</dbReference>
<gene>
    <name evidence="7" type="ORF">SAMN05421874_10888</name>
</gene>
<dbReference type="EMBL" id="FNFB01000008">
    <property type="protein sequence ID" value="SDK50483.1"/>
    <property type="molecule type" value="Genomic_DNA"/>
</dbReference>
<dbReference type="InterPro" id="IPR050490">
    <property type="entry name" value="Bact_solute-bd_prot1"/>
</dbReference>
<dbReference type="SUPFAM" id="SSF53850">
    <property type="entry name" value="Periplasmic binding protein-like II"/>
    <property type="match status" value="1"/>
</dbReference>
<evidence type="ECO:0000256" key="2">
    <source>
        <dbReference type="ARBA" id="ARBA00022729"/>
    </source>
</evidence>
<feature type="signal peptide" evidence="6">
    <location>
        <begin position="1"/>
        <end position="22"/>
    </location>
</feature>
<dbReference type="PANTHER" id="PTHR43649">
    <property type="entry name" value="ARABINOSE-BINDING PROTEIN-RELATED"/>
    <property type="match status" value="1"/>
</dbReference>
<protein>
    <submittedName>
        <fullName evidence="7">Putative aldouronate transport system substrate-binding protein</fullName>
    </submittedName>
</protein>
<dbReference type="RefSeq" id="WP_090765065.1">
    <property type="nucleotide sequence ID" value="NZ_FNFB01000008.1"/>
</dbReference>
<sequence>MSASRRRSLAGALTLVSALALSACSDDGGGGSGADAGTVTMMVPLFGTAPDPKGEIHQAVEKLAGKKLAITWTPNAEYNEKTNVVLASDSIPDVMVIQDNKSPSFVQAAKAGAFWDLTDKLDKYPNLRPKSEQAWINAKTDGRNYGIYRVRPLLRSAIILRKDWLDKLGLKPPQTTDELYEIAKAFTERDPDGNGKKDTYGLILPKWPGVSFAASSPYNAIDVWFGAPNNYGTRDGKLVPEFDVPEFWEAQKYIKRFIDEGLVNADWATLDTAKWNDPFVQGKGGIIIDVNVRAGQLFDELKELDAETYDSKVAMAGNLSRPDGQKFSLPFTGYNGIVAVSKQRVRTDEQLDDVLRTLDKLASKEGSILLNNGIEGRNFRVENGYAVKIDDQDPGMKVVNNDVEYAFIQLGTTSSVGVAGDAYEWMRPSQAEQDWLKQRDELMNLDLQTAVHDPSLPVISQTAVERGATLNPIPTDARIKYLAGELTEEQFRAEIKRWYDSGGTQILTELQDGISKIGG</sequence>
<feature type="chain" id="PRO_5039187125" evidence="6">
    <location>
        <begin position="23"/>
        <end position="519"/>
    </location>
</feature>
<proteinExistence type="predicted"/>
<evidence type="ECO:0000313" key="8">
    <source>
        <dbReference type="Proteomes" id="UP000198683"/>
    </source>
</evidence>